<gene>
    <name evidence="1" type="ORF">LCGC14_0298350</name>
</gene>
<evidence type="ECO:0000313" key="1">
    <source>
        <dbReference type="EMBL" id="KKN83595.1"/>
    </source>
</evidence>
<name>A0A0F9TRA6_9ZZZZ</name>
<organism evidence="1">
    <name type="scientific">marine sediment metagenome</name>
    <dbReference type="NCBI Taxonomy" id="412755"/>
    <lineage>
        <taxon>unclassified sequences</taxon>
        <taxon>metagenomes</taxon>
        <taxon>ecological metagenomes</taxon>
    </lineage>
</organism>
<dbReference type="EMBL" id="LAZR01000183">
    <property type="protein sequence ID" value="KKN83595.1"/>
    <property type="molecule type" value="Genomic_DNA"/>
</dbReference>
<accession>A0A0F9TRA6</accession>
<proteinExistence type="predicted"/>
<comment type="caution">
    <text evidence="1">The sequence shown here is derived from an EMBL/GenBank/DDBJ whole genome shotgun (WGS) entry which is preliminary data.</text>
</comment>
<dbReference type="AlphaFoldDB" id="A0A0F9TRA6"/>
<protein>
    <submittedName>
        <fullName evidence="1">Uncharacterized protein</fullName>
    </submittedName>
</protein>
<reference evidence="1" key="1">
    <citation type="journal article" date="2015" name="Nature">
        <title>Complex archaea that bridge the gap between prokaryotes and eukaryotes.</title>
        <authorList>
            <person name="Spang A."/>
            <person name="Saw J.H."/>
            <person name="Jorgensen S.L."/>
            <person name="Zaremba-Niedzwiedzka K."/>
            <person name="Martijn J."/>
            <person name="Lind A.E."/>
            <person name="van Eijk R."/>
            <person name="Schleper C."/>
            <person name="Guy L."/>
            <person name="Ettema T.J."/>
        </authorList>
    </citation>
    <scope>NUCLEOTIDE SEQUENCE</scope>
</reference>
<sequence length="453" mass="45881">MAVQRKTYYANQANWSAANAWESVEGGEDDTGPPGIGDTVVLASGAGPCTLDENSAALGILVMNGYNNTLAMGVNSISVNGDASLDGTITASAGANMYFSQNFTKVIGMTALPAALNIELDGTGNVACNGVAGGALIINTAGTHTAVDAGLWDSFTLTAGTYVDGGFAHTITGAVDMGAGVLTGTSIWAMTGTTTFKSSFANAIPKDLRVDGTVTTVNPACTRRLSGTGEVISGGGTIALSIPNPTVAWWGFTGTMTALLTVFITNDVGPGSDLTLANKLLIRAESGGSRTLTMDGNTYVPPGHKTTFDATSAGTKMSVVFGEYSINTPDLWLGAAAGGADKSAGVDFGTAAHKITNLKNQHADNVNCTVDFGSSYIEIGTGGTLDGSEGGTADITPTCTTGACHIVGGEIARWADPTGLVHTHDTTVTNCHANYTDSTHAHPGTLMGMGVGI</sequence>